<dbReference type="InterPro" id="IPR042099">
    <property type="entry name" value="ANL_N_sf"/>
</dbReference>
<dbReference type="InterPro" id="IPR020845">
    <property type="entry name" value="AMP-binding_CS"/>
</dbReference>
<reference evidence="3 4" key="1">
    <citation type="submission" date="2018-06" db="EMBL/GenBank/DDBJ databases">
        <title>ACT-28, a chromosomally-encoded AmpC with carbapenemase activity from Enterobacter kobei.</title>
        <authorList>
            <person name="Jousset A.B."/>
            <person name="Oueslati S."/>
            <person name="Bernabeu S."/>
            <person name="Takissian J."/>
            <person name="Creton E."/>
            <person name="Vogel A."/>
            <person name="Cotellon G."/>
            <person name="Bonnin R.A."/>
            <person name="Dortet L."/>
            <person name="Naas T."/>
        </authorList>
    </citation>
    <scope>NUCLEOTIDE SEQUENCE [LARGE SCALE GENOMIC DNA]</scope>
    <source>
        <strain evidence="3 4">99B3</strain>
    </source>
</reference>
<dbReference type="EMBL" id="QMDH01000054">
    <property type="protein sequence ID" value="RAZ62769.1"/>
    <property type="molecule type" value="Genomic_DNA"/>
</dbReference>
<dbReference type="PANTHER" id="PTHR43767">
    <property type="entry name" value="LONG-CHAIN-FATTY-ACID--COA LIGASE"/>
    <property type="match status" value="1"/>
</dbReference>
<organism evidence="3 4">
    <name type="scientific">Enterobacter cloacae</name>
    <dbReference type="NCBI Taxonomy" id="550"/>
    <lineage>
        <taxon>Bacteria</taxon>
        <taxon>Pseudomonadati</taxon>
        <taxon>Pseudomonadota</taxon>
        <taxon>Gammaproteobacteria</taxon>
        <taxon>Enterobacterales</taxon>
        <taxon>Enterobacteriaceae</taxon>
        <taxon>Enterobacter</taxon>
        <taxon>Enterobacter cloacae complex</taxon>
    </lineage>
</organism>
<dbReference type="RefSeq" id="WP_112781791.1">
    <property type="nucleotide sequence ID" value="NZ_CABMNQ010000054.1"/>
</dbReference>
<keyword evidence="1" id="KW-0436">Ligase</keyword>
<evidence type="ECO:0000313" key="3">
    <source>
        <dbReference type="EMBL" id="RAZ62769.1"/>
    </source>
</evidence>
<dbReference type="Proteomes" id="UP000251576">
    <property type="component" value="Unassembled WGS sequence"/>
</dbReference>
<dbReference type="AlphaFoldDB" id="A0A330G6G9"/>
<sequence>MKAFWALEEHGDRIAAVNEQSESLSYRELHQAVTHLAAKLPSRALVFCLCENAFGALVGYLACLNAQAVPLMLDKSIAPELLGQLLERYRPGFIWKPSNGSSSVDTYFGYSLQELHQPAPLMDGSLALLIATSGSTGSPKLVRQSYQNLLSNTCSIIDYLGIDGNERPLAWLPMNYVYGLSIINTHLAQGATLLLTNSSPVQPEFWRIIKQQGATSLAGVPYSWEMLKKLRFNRMDLPSLKTLTQAGGKLRPELHRELAEWAGQKGMRFFVMYGASEATSRMGYLPAELAANNPGVMGMAIPGGRFALEDEAGNEVSASGQSAELIYYGENVTLGYATCREDLNKGDERRGRLATGDLALRDEKGLYTIVGRKSRFLKVFGNRVGLDELEHLVNSAFPQMECVVTGRDDRVQVFITDAAAADPVKHYLSTSCHIHHSAFNVVSIDNIPKNPAGKTLYRELEALCD</sequence>
<dbReference type="PROSITE" id="PS00455">
    <property type="entry name" value="AMP_BINDING"/>
    <property type="match status" value="1"/>
</dbReference>
<dbReference type="SUPFAM" id="SSF56801">
    <property type="entry name" value="Acetyl-CoA synthetase-like"/>
    <property type="match status" value="1"/>
</dbReference>
<evidence type="ECO:0000256" key="1">
    <source>
        <dbReference type="ARBA" id="ARBA00022598"/>
    </source>
</evidence>
<name>A0A330G6G9_ENTCL</name>
<feature type="domain" description="AMP-dependent synthetase/ligase" evidence="2">
    <location>
        <begin position="5"/>
        <end position="336"/>
    </location>
</feature>
<protein>
    <submittedName>
        <fullName evidence="3">AMP-dependent synthetase</fullName>
    </submittedName>
</protein>
<dbReference type="PANTHER" id="PTHR43767:SF1">
    <property type="entry name" value="NONRIBOSOMAL PEPTIDE SYNTHASE PES1 (EUROFUNG)-RELATED"/>
    <property type="match status" value="1"/>
</dbReference>
<dbReference type="Pfam" id="PF00501">
    <property type="entry name" value="AMP-binding"/>
    <property type="match status" value="1"/>
</dbReference>
<evidence type="ECO:0000259" key="2">
    <source>
        <dbReference type="Pfam" id="PF00501"/>
    </source>
</evidence>
<dbReference type="InterPro" id="IPR050237">
    <property type="entry name" value="ATP-dep_AMP-bd_enzyme"/>
</dbReference>
<accession>A0A330G6G9</accession>
<comment type="caution">
    <text evidence="3">The sequence shown here is derived from an EMBL/GenBank/DDBJ whole genome shotgun (WGS) entry which is preliminary data.</text>
</comment>
<dbReference type="Gene3D" id="3.40.50.12780">
    <property type="entry name" value="N-terminal domain of ligase-like"/>
    <property type="match status" value="1"/>
</dbReference>
<gene>
    <name evidence="3" type="ORF">DP202_22155</name>
</gene>
<proteinExistence type="predicted"/>
<dbReference type="InterPro" id="IPR000873">
    <property type="entry name" value="AMP-dep_synth/lig_dom"/>
</dbReference>
<evidence type="ECO:0000313" key="4">
    <source>
        <dbReference type="Proteomes" id="UP000251576"/>
    </source>
</evidence>
<dbReference type="GO" id="GO:0016877">
    <property type="term" value="F:ligase activity, forming carbon-sulfur bonds"/>
    <property type="evidence" value="ECO:0007669"/>
    <property type="project" value="UniProtKB-ARBA"/>
</dbReference>